<dbReference type="OrthoDB" id="6892877at2"/>
<dbReference type="EMBL" id="JSYZ01000017">
    <property type="protein sequence ID" value="KPA89133.1"/>
    <property type="molecule type" value="Genomic_DNA"/>
</dbReference>
<evidence type="ECO:0000313" key="1">
    <source>
        <dbReference type="EMBL" id="KPA89133.1"/>
    </source>
</evidence>
<protein>
    <submittedName>
        <fullName evidence="1">Uncharacterized protein</fullName>
    </submittedName>
</protein>
<organism evidence="1 2">
    <name type="scientific">Pseudomonas asplenii</name>
    <dbReference type="NCBI Taxonomy" id="53407"/>
    <lineage>
        <taxon>Bacteria</taxon>
        <taxon>Pseudomonadati</taxon>
        <taxon>Pseudomonadota</taxon>
        <taxon>Gammaproteobacteria</taxon>
        <taxon>Pseudomonadales</taxon>
        <taxon>Pseudomonadaceae</taxon>
        <taxon>Pseudomonas</taxon>
    </lineage>
</organism>
<dbReference type="PATRIC" id="fig|50340.43.peg.1590"/>
<gene>
    <name evidence="1" type="ORF">PF66_04286</name>
</gene>
<accession>A0A0N0E2Q0</accession>
<evidence type="ECO:0000313" key="2">
    <source>
        <dbReference type="Proteomes" id="UP000037931"/>
    </source>
</evidence>
<dbReference type="RefSeq" id="WP_054060057.1">
    <property type="nucleotide sequence ID" value="NZ_JSYZ01000017.1"/>
</dbReference>
<name>A0A0N0E2Q0_9PSED</name>
<sequence>MVESQRNVTDPELYERLITRLGLALDAARTAVRLRDERPAELELRGLSSAEFELIRAYLDLSGRGVHTSGATVSQPREDVRSAEIIWLKDRAPKLYSARFKSFRAK</sequence>
<dbReference type="Proteomes" id="UP000037931">
    <property type="component" value="Unassembled WGS sequence"/>
</dbReference>
<dbReference type="AlphaFoldDB" id="A0A0N0E2Q0"/>
<dbReference type="STRING" id="50340.PF66_04286"/>
<reference evidence="1 2" key="1">
    <citation type="journal article" date="2015" name="PLoS ONE">
        <title>Rice-Infecting Pseudomonas Genomes Are Highly Accessorized and Harbor Multiple Putative Virulence Mechanisms to Cause Sheath Brown Rot.</title>
        <authorList>
            <person name="Quibod I.L."/>
            <person name="Grande G."/>
            <person name="Oreiro E.G."/>
            <person name="Borja F.N."/>
            <person name="Dossa G.S."/>
            <person name="Mauleon R."/>
            <person name="Cruz C.V."/>
            <person name="Oliva R."/>
        </authorList>
    </citation>
    <scope>NUCLEOTIDE SEQUENCE [LARGE SCALE GENOMIC DNA]</scope>
    <source>
        <strain evidence="1 2">IRRI 6609</strain>
    </source>
</reference>
<keyword evidence="2" id="KW-1185">Reference proteome</keyword>
<proteinExistence type="predicted"/>
<comment type="caution">
    <text evidence="1">The sequence shown here is derived from an EMBL/GenBank/DDBJ whole genome shotgun (WGS) entry which is preliminary data.</text>
</comment>